<keyword evidence="3" id="KW-0255">Endonuclease</keyword>
<feature type="chain" id="PRO_5044631641" description="ribonuclease T2" evidence="5">
    <location>
        <begin position="19"/>
        <end position="324"/>
    </location>
</feature>
<organism evidence="6">
    <name type="scientific">Eremomyces bilateralis CBS 781.70</name>
    <dbReference type="NCBI Taxonomy" id="1392243"/>
    <lineage>
        <taxon>Eukaryota</taxon>
        <taxon>Fungi</taxon>
        <taxon>Dikarya</taxon>
        <taxon>Ascomycota</taxon>
        <taxon>Pezizomycotina</taxon>
        <taxon>Dothideomycetes</taxon>
        <taxon>Dothideomycetes incertae sedis</taxon>
        <taxon>Eremomycetales</taxon>
        <taxon>Eremomycetaceae</taxon>
        <taxon>Eremomyces</taxon>
    </lineage>
</organism>
<dbReference type="GO" id="GO:0003723">
    <property type="term" value="F:RNA binding"/>
    <property type="evidence" value="ECO:0007669"/>
    <property type="project" value="InterPro"/>
</dbReference>
<dbReference type="InterPro" id="IPR033130">
    <property type="entry name" value="RNase_T2_His_AS_2"/>
</dbReference>
<dbReference type="RefSeq" id="XP_033531668.1">
    <property type="nucleotide sequence ID" value="XM_033681451.1"/>
</dbReference>
<dbReference type="PANTHER" id="PTHR11240">
    <property type="entry name" value="RIBONUCLEASE T2"/>
    <property type="match status" value="1"/>
</dbReference>
<dbReference type="GO" id="GO:0033897">
    <property type="term" value="F:ribonuclease T2 activity"/>
    <property type="evidence" value="ECO:0007669"/>
    <property type="project" value="UniProtKB-EC"/>
</dbReference>
<dbReference type="PROSITE" id="PS00530">
    <property type="entry name" value="RNASE_T2_1"/>
    <property type="match status" value="1"/>
</dbReference>
<dbReference type="GO" id="GO:0005576">
    <property type="term" value="C:extracellular region"/>
    <property type="evidence" value="ECO:0007669"/>
    <property type="project" value="TreeGrafter"/>
</dbReference>
<evidence type="ECO:0000256" key="5">
    <source>
        <dbReference type="SAM" id="SignalP"/>
    </source>
</evidence>
<dbReference type="GeneID" id="54422021"/>
<comment type="similarity">
    <text evidence="1 4">Belongs to the RNase T2 family.</text>
</comment>
<name>A0A6G1FW27_9PEZI</name>
<dbReference type="EMBL" id="ML975168">
    <property type="protein sequence ID" value="KAF1810037.1"/>
    <property type="molecule type" value="Genomic_DNA"/>
</dbReference>
<dbReference type="PROSITE" id="PS00531">
    <property type="entry name" value="RNASE_T2_2"/>
    <property type="match status" value="1"/>
</dbReference>
<dbReference type="GO" id="GO:0006401">
    <property type="term" value="P:RNA catabolic process"/>
    <property type="evidence" value="ECO:0007669"/>
    <property type="project" value="TreeGrafter"/>
</dbReference>
<evidence type="ECO:0000256" key="3">
    <source>
        <dbReference type="ARBA" id="ARBA00022759"/>
    </source>
</evidence>
<accession>A0A6G1FW27</accession>
<gene>
    <name evidence="6 8" type="ORF">P152DRAFT_475894</name>
</gene>
<dbReference type="InterPro" id="IPR018188">
    <property type="entry name" value="RNase_T2_His_AS_1"/>
</dbReference>
<dbReference type="InterPro" id="IPR001568">
    <property type="entry name" value="RNase_T2-like"/>
</dbReference>
<keyword evidence="3" id="KW-0378">Hydrolase</keyword>
<dbReference type="Pfam" id="PF00445">
    <property type="entry name" value="Ribonuclease_T2"/>
    <property type="match status" value="1"/>
</dbReference>
<dbReference type="OrthoDB" id="435754at2759"/>
<dbReference type="InterPro" id="IPR036430">
    <property type="entry name" value="RNase_T2-like_sf"/>
</dbReference>
<reference evidence="6 8" key="1">
    <citation type="submission" date="2020-01" db="EMBL/GenBank/DDBJ databases">
        <authorList>
            <consortium name="DOE Joint Genome Institute"/>
            <person name="Haridas S."/>
            <person name="Albert R."/>
            <person name="Binder M."/>
            <person name="Bloem J."/>
            <person name="Labutti K."/>
            <person name="Salamov A."/>
            <person name="Andreopoulos B."/>
            <person name="Baker S.E."/>
            <person name="Barry K."/>
            <person name="Bills G."/>
            <person name="Bluhm B.H."/>
            <person name="Cannon C."/>
            <person name="Castanera R."/>
            <person name="Culley D.E."/>
            <person name="Daum C."/>
            <person name="Ezra D."/>
            <person name="Gonzalez J.B."/>
            <person name="Henrissat B."/>
            <person name="Kuo A."/>
            <person name="Liang C."/>
            <person name="Lipzen A."/>
            <person name="Lutzoni F."/>
            <person name="Magnuson J."/>
            <person name="Mondo S."/>
            <person name="Nolan M."/>
            <person name="Ohm R."/>
            <person name="Pangilinan J."/>
            <person name="Park H.-J."/>
            <person name="Ramirez L."/>
            <person name="Alfaro M."/>
            <person name="Sun H."/>
            <person name="Tritt A."/>
            <person name="Yoshinaga Y."/>
            <person name="Zwiers L.-H."/>
            <person name="Turgeon B.G."/>
            <person name="Goodwin S.B."/>
            <person name="Spatafora J.W."/>
            <person name="Crous P.W."/>
            <person name="Grigoriev I.V."/>
        </authorList>
    </citation>
    <scope>NUCLEOTIDE SEQUENCE</scope>
    <source>
        <strain evidence="6 8">CBS 781.70</strain>
    </source>
</reference>
<protein>
    <recommendedName>
        <fullName evidence="2">ribonuclease T2</fullName>
        <ecNumber evidence="2">4.6.1.19</ecNumber>
    </recommendedName>
</protein>
<keyword evidence="3" id="KW-0540">Nuclease</keyword>
<dbReference type="Gene3D" id="3.90.730.10">
    <property type="entry name" value="Ribonuclease T2-like"/>
    <property type="match status" value="1"/>
</dbReference>
<keyword evidence="5" id="KW-0732">Signal</keyword>
<keyword evidence="7" id="KW-1185">Reference proteome</keyword>
<evidence type="ECO:0000313" key="6">
    <source>
        <dbReference type="EMBL" id="KAF1810037.1"/>
    </source>
</evidence>
<dbReference type="EC" id="4.6.1.19" evidence="2"/>
<dbReference type="PANTHER" id="PTHR11240:SF17">
    <property type="entry name" value="RIBONUCLEASE T2"/>
    <property type="match status" value="1"/>
</dbReference>
<evidence type="ECO:0000256" key="2">
    <source>
        <dbReference type="ARBA" id="ARBA00012571"/>
    </source>
</evidence>
<dbReference type="Proteomes" id="UP000504638">
    <property type="component" value="Unplaced"/>
</dbReference>
<dbReference type="AlphaFoldDB" id="A0A6G1FW27"/>
<evidence type="ECO:0000313" key="8">
    <source>
        <dbReference type="RefSeq" id="XP_033531668.1"/>
    </source>
</evidence>
<proteinExistence type="inferred from homology"/>
<dbReference type="SUPFAM" id="SSF55895">
    <property type="entry name" value="Ribonuclease Rh-like"/>
    <property type="match status" value="1"/>
</dbReference>
<feature type="signal peptide" evidence="5">
    <location>
        <begin position="1"/>
        <end position="18"/>
    </location>
</feature>
<evidence type="ECO:0000256" key="1">
    <source>
        <dbReference type="ARBA" id="ARBA00007469"/>
    </source>
</evidence>
<evidence type="ECO:0000256" key="4">
    <source>
        <dbReference type="RuleBase" id="RU004328"/>
    </source>
</evidence>
<reference evidence="8" key="3">
    <citation type="submission" date="2025-04" db="UniProtKB">
        <authorList>
            <consortium name="RefSeq"/>
        </authorList>
    </citation>
    <scope>IDENTIFICATION</scope>
    <source>
        <strain evidence="8">CBS 781.70</strain>
    </source>
</reference>
<reference evidence="8" key="2">
    <citation type="submission" date="2020-04" db="EMBL/GenBank/DDBJ databases">
        <authorList>
            <consortium name="NCBI Genome Project"/>
        </authorList>
    </citation>
    <scope>NUCLEOTIDE SEQUENCE</scope>
    <source>
        <strain evidence="8">CBS 781.70</strain>
    </source>
</reference>
<sequence>MKFVYLAIGASIAEVANAALYENTTSANHTCSIQTPYLSCSTNANPGLVDSCCVETFGGLVMGTQFWDTYTGLESKGQLLPERSWTIHGLWPDFCNGSYTQYCDLSRQFDPDPSPNTTNSLPNGTVVPAYGGPDISPVFEAFGKRDLLEYMNKFWIAQGTPNWELWAHEFSKHATCFSTFDVACYGPQYRENEDIIDFFESTIRYFKKQPTWEWLARWDITPSNSTTYSFAEIRDALASEYGAVPYVGCSGPKYNDTKAGRGSSDNGGTVFNEVWYFSHVFGKPQYGDYVPTDVGSFATTCAKTPGAIRYPSRTNGSEWSRNKP</sequence>
<evidence type="ECO:0000313" key="7">
    <source>
        <dbReference type="Proteomes" id="UP000504638"/>
    </source>
</evidence>